<dbReference type="NCBIfam" id="NF009251">
    <property type="entry name" value="PRK12607.1"/>
    <property type="match status" value="1"/>
</dbReference>
<dbReference type="FunFam" id="3.30.470.20:FF:000015">
    <property type="entry name" value="Phosphoribosylaminoimidazole-succinocarboxamide synthase"/>
    <property type="match status" value="1"/>
</dbReference>
<proteinExistence type="inferred from homology"/>
<dbReference type="FunFam" id="3.30.200.20:FF:000199">
    <property type="entry name" value="Phosphoribosylaminoimidazole-succinocarboxamide synthase"/>
    <property type="match status" value="1"/>
</dbReference>
<keyword evidence="11" id="KW-1185">Reference proteome</keyword>
<dbReference type="Pfam" id="PF01259">
    <property type="entry name" value="SAICAR_synt"/>
    <property type="match status" value="1"/>
</dbReference>
<dbReference type="PANTHER" id="PTHR43700">
    <property type="entry name" value="PHOSPHORIBOSYLAMINOIMIDAZOLE-SUCCINOCARBOXAMIDE SYNTHASE"/>
    <property type="match status" value="1"/>
</dbReference>
<dbReference type="NCBIfam" id="NF010568">
    <property type="entry name" value="PRK13961.1"/>
    <property type="match status" value="1"/>
</dbReference>
<keyword evidence="3 8" id="KW-0436">Ligase</keyword>
<dbReference type="OrthoDB" id="9801549at2"/>
<dbReference type="EC" id="6.3.2.6" evidence="8"/>
<evidence type="ECO:0000256" key="8">
    <source>
        <dbReference type="HAMAP-Rule" id="MF_00137"/>
    </source>
</evidence>
<evidence type="ECO:0000256" key="2">
    <source>
        <dbReference type="ARBA" id="ARBA00010190"/>
    </source>
</evidence>
<accession>A0A379MUQ8</accession>
<evidence type="ECO:0000313" key="10">
    <source>
        <dbReference type="EMBL" id="SUE34372.1"/>
    </source>
</evidence>
<evidence type="ECO:0000256" key="7">
    <source>
        <dbReference type="ARBA" id="ARBA00048475"/>
    </source>
</evidence>
<dbReference type="Proteomes" id="UP000255233">
    <property type="component" value="Unassembled WGS sequence"/>
</dbReference>
<keyword evidence="6 8" id="KW-0067">ATP-binding</keyword>
<dbReference type="GO" id="GO:0006189">
    <property type="term" value="P:'de novo' IMP biosynthetic process"/>
    <property type="evidence" value="ECO:0007669"/>
    <property type="project" value="UniProtKB-UniRule"/>
</dbReference>
<keyword evidence="4 8" id="KW-0547">Nucleotide-binding</keyword>
<organism evidence="10 11">
    <name type="scientific">Rikenella microfusus</name>
    <dbReference type="NCBI Taxonomy" id="28139"/>
    <lineage>
        <taxon>Bacteria</taxon>
        <taxon>Pseudomonadati</taxon>
        <taxon>Bacteroidota</taxon>
        <taxon>Bacteroidia</taxon>
        <taxon>Bacteroidales</taxon>
        <taxon>Rikenellaceae</taxon>
        <taxon>Rikenella</taxon>
    </lineage>
</organism>
<dbReference type="RefSeq" id="WP_027291753.1">
    <property type="nucleotide sequence ID" value="NZ_CANTWR010000001.1"/>
</dbReference>
<dbReference type="CDD" id="cd01414">
    <property type="entry name" value="SAICAR_synt_Sc"/>
    <property type="match status" value="1"/>
</dbReference>
<dbReference type="InterPro" id="IPR018236">
    <property type="entry name" value="SAICAR_synthetase_CS"/>
</dbReference>
<feature type="domain" description="SAICAR synthetase/ADE2 N-terminal" evidence="9">
    <location>
        <begin position="18"/>
        <end position="256"/>
    </location>
</feature>
<dbReference type="EMBL" id="UGVL01000001">
    <property type="protein sequence ID" value="SUE34372.1"/>
    <property type="molecule type" value="Genomic_DNA"/>
</dbReference>
<dbReference type="PANTHER" id="PTHR43700:SF1">
    <property type="entry name" value="PHOSPHORIBOSYLAMINOIMIDAZOLE-SUCCINOCARBOXAMIDE SYNTHASE"/>
    <property type="match status" value="1"/>
</dbReference>
<reference evidence="10 11" key="1">
    <citation type="submission" date="2018-06" db="EMBL/GenBank/DDBJ databases">
        <authorList>
            <consortium name="Pathogen Informatics"/>
            <person name="Doyle S."/>
        </authorList>
    </citation>
    <scope>NUCLEOTIDE SEQUENCE [LARGE SCALE GENOMIC DNA]</scope>
    <source>
        <strain evidence="10 11">NCTC11190</strain>
    </source>
</reference>
<dbReference type="Gene3D" id="3.30.470.20">
    <property type="entry name" value="ATP-grasp fold, B domain"/>
    <property type="match status" value="1"/>
</dbReference>
<evidence type="ECO:0000256" key="5">
    <source>
        <dbReference type="ARBA" id="ARBA00022755"/>
    </source>
</evidence>
<dbReference type="STRING" id="880526.GCA_000427365_02224"/>
<comment type="catalytic activity">
    <reaction evidence="7 8">
        <text>5-amino-1-(5-phospho-D-ribosyl)imidazole-4-carboxylate + L-aspartate + ATP = (2S)-2-[5-amino-1-(5-phospho-beta-D-ribosyl)imidazole-4-carboxamido]succinate + ADP + phosphate + 2 H(+)</text>
        <dbReference type="Rhea" id="RHEA:22628"/>
        <dbReference type="ChEBI" id="CHEBI:15378"/>
        <dbReference type="ChEBI" id="CHEBI:29991"/>
        <dbReference type="ChEBI" id="CHEBI:30616"/>
        <dbReference type="ChEBI" id="CHEBI:43474"/>
        <dbReference type="ChEBI" id="CHEBI:58443"/>
        <dbReference type="ChEBI" id="CHEBI:77657"/>
        <dbReference type="ChEBI" id="CHEBI:456216"/>
        <dbReference type="EC" id="6.3.2.6"/>
    </reaction>
</comment>
<protein>
    <recommendedName>
        <fullName evidence="8">Phosphoribosylaminoimidazole-succinocarboxamide synthase</fullName>
        <ecNumber evidence="8">6.3.2.6</ecNumber>
    </recommendedName>
    <alternativeName>
        <fullName evidence="8">SAICAR synthetase</fullName>
    </alternativeName>
</protein>
<evidence type="ECO:0000256" key="6">
    <source>
        <dbReference type="ARBA" id="ARBA00022840"/>
    </source>
</evidence>
<dbReference type="Gene3D" id="3.30.200.20">
    <property type="entry name" value="Phosphorylase Kinase, domain 1"/>
    <property type="match status" value="1"/>
</dbReference>
<comment type="pathway">
    <text evidence="1 8">Purine metabolism; IMP biosynthesis via de novo pathway; 5-amino-1-(5-phospho-D-ribosyl)imidazole-4-carboxamide from 5-amino-1-(5-phospho-D-ribosyl)imidazole-4-carboxylate: step 1/2.</text>
</comment>
<gene>
    <name evidence="8 10" type="primary">purC</name>
    <name evidence="10" type="ORF">NCTC11190_01595</name>
</gene>
<comment type="similarity">
    <text evidence="2 8">Belongs to the SAICAR synthetase family.</text>
</comment>
<dbReference type="PROSITE" id="PS01057">
    <property type="entry name" value="SAICAR_SYNTHETASE_1"/>
    <property type="match status" value="1"/>
</dbReference>
<sequence>MAKALVKTDMRFDGQKSLYEGKVRDVYNIDDKYLVMVVTDRISAFDVVLPKGIPFKGQVLNQIASKALDATVDICPNWKIASPDPMVTVGHKCEPFPVEMIVRGYLTGSSWRDYKAGARSICGVPLPEGMREHQKFDKPIITPTTKAELGLHDENISKEEIIAQGLVSAEDYAVLEKYAMQLFERGTEIAAKHGLILVDTKYEFGKKDGEIYLIDEVHTPDSSRYFYADGYQERFDKGEQQRQLSKEFVREWLMEHHFQGRKGDVMPELTDAFVDSVSERYIELYEHITGEKFDRGADAASEQAIQERIEHNVENMLARLK</sequence>
<keyword evidence="5 8" id="KW-0658">Purine biosynthesis</keyword>
<evidence type="ECO:0000256" key="1">
    <source>
        <dbReference type="ARBA" id="ARBA00004672"/>
    </source>
</evidence>
<name>A0A379MUQ8_9BACT</name>
<dbReference type="GO" id="GO:0004639">
    <property type="term" value="F:phosphoribosylaminoimidazolesuccinocarboxamide synthase activity"/>
    <property type="evidence" value="ECO:0007669"/>
    <property type="project" value="UniProtKB-UniRule"/>
</dbReference>
<dbReference type="AlphaFoldDB" id="A0A379MUQ8"/>
<dbReference type="UniPathway" id="UPA00074">
    <property type="reaction ID" value="UER00131"/>
</dbReference>
<dbReference type="SUPFAM" id="SSF56104">
    <property type="entry name" value="SAICAR synthase-like"/>
    <property type="match status" value="1"/>
</dbReference>
<evidence type="ECO:0000313" key="11">
    <source>
        <dbReference type="Proteomes" id="UP000255233"/>
    </source>
</evidence>
<dbReference type="HAMAP" id="MF_00137">
    <property type="entry name" value="SAICAR_synth"/>
    <property type="match status" value="1"/>
</dbReference>
<evidence type="ECO:0000256" key="3">
    <source>
        <dbReference type="ARBA" id="ARBA00022598"/>
    </source>
</evidence>
<evidence type="ECO:0000256" key="4">
    <source>
        <dbReference type="ARBA" id="ARBA00022741"/>
    </source>
</evidence>
<dbReference type="InterPro" id="IPR028923">
    <property type="entry name" value="SAICAR_synt/ADE2_N"/>
</dbReference>
<evidence type="ECO:0000259" key="9">
    <source>
        <dbReference type="Pfam" id="PF01259"/>
    </source>
</evidence>
<dbReference type="GO" id="GO:0005524">
    <property type="term" value="F:ATP binding"/>
    <property type="evidence" value="ECO:0007669"/>
    <property type="project" value="UniProtKB-KW"/>
</dbReference>
<dbReference type="PROSITE" id="PS01058">
    <property type="entry name" value="SAICAR_SYNTHETASE_2"/>
    <property type="match status" value="1"/>
</dbReference>
<dbReference type="GO" id="GO:0005737">
    <property type="term" value="C:cytoplasm"/>
    <property type="evidence" value="ECO:0007669"/>
    <property type="project" value="TreeGrafter"/>
</dbReference>